<gene>
    <name evidence="6" type="ORF">QRX50_36450</name>
</gene>
<dbReference type="AlphaFoldDB" id="A0A9Y2IBU8"/>
<sequence length="64" mass="6894">MLVRAQVQALLRQAQDELVALGQAAERVHAGVYETCERCGGPISEGRLAALPARRTCIACANRM</sequence>
<keyword evidence="7" id="KW-1185">Reference proteome</keyword>
<dbReference type="RefSeq" id="WP_285967624.1">
    <property type="nucleotide sequence ID" value="NZ_CP127294.1"/>
</dbReference>
<dbReference type="KEGG" id="acab:QRX50_36450"/>
<dbReference type="InterPro" id="IPR020458">
    <property type="entry name" value="Znf_DskA_TraR_CS"/>
</dbReference>
<dbReference type="PROSITE" id="PS51128">
    <property type="entry name" value="ZF_DKSA_2"/>
    <property type="match status" value="1"/>
</dbReference>
<evidence type="ECO:0000259" key="5">
    <source>
        <dbReference type="Pfam" id="PF01258"/>
    </source>
</evidence>
<dbReference type="PROSITE" id="PS01102">
    <property type="entry name" value="ZF_DKSA_1"/>
    <property type="match status" value="1"/>
</dbReference>
<accession>A0A9Y2IBU8</accession>
<name>A0A9Y2IBU8_9PSEU</name>
<keyword evidence="1" id="KW-0479">Metal-binding</keyword>
<protein>
    <submittedName>
        <fullName evidence="6">TraR/DksA C4-type zinc finger protein</fullName>
    </submittedName>
</protein>
<dbReference type="EMBL" id="CP127294">
    <property type="protein sequence ID" value="WIX76877.1"/>
    <property type="molecule type" value="Genomic_DNA"/>
</dbReference>
<evidence type="ECO:0000313" key="6">
    <source>
        <dbReference type="EMBL" id="WIX76877.1"/>
    </source>
</evidence>
<evidence type="ECO:0000313" key="7">
    <source>
        <dbReference type="Proteomes" id="UP001236014"/>
    </source>
</evidence>
<dbReference type="Gene3D" id="1.20.120.910">
    <property type="entry name" value="DksA, coiled-coil domain"/>
    <property type="match status" value="1"/>
</dbReference>
<feature type="domain" description="Zinc finger DksA/TraR C4-type" evidence="5">
    <location>
        <begin position="32"/>
        <end position="63"/>
    </location>
</feature>
<dbReference type="Pfam" id="PF01258">
    <property type="entry name" value="zf-dskA_traR"/>
    <property type="match status" value="1"/>
</dbReference>
<evidence type="ECO:0000256" key="2">
    <source>
        <dbReference type="ARBA" id="ARBA00022771"/>
    </source>
</evidence>
<proteinExistence type="predicted"/>
<evidence type="ECO:0000256" key="4">
    <source>
        <dbReference type="PROSITE-ProRule" id="PRU00510"/>
    </source>
</evidence>
<organism evidence="6 7">
    <name type="scientific">Amycolatopsis carbonis</name>
    <dbReference type="NCBI Taxonomy" id="715471"/>
    <lineage>
        <taxon>Bacteria</taxon>
        <taxon>Bacillati</taxon>
        <taxon>Actinomycetota</taxon>
        <taxon>Actinomycetes</taxon>
        <taxon>Pseudonocardiales</taxon>
        <taxon>Pseudonocardiaceae</taxon>
        <taxon>Amycolatopsis</taxon>
    </lineage>
</organism>
<dbReference type="InterPro" id="IPR000962">
    <property type="entry name" value="Znf_DskA_TraR"/>
</dbReference>
<evidence type="ECO:0000256" key="3">
    <source>
        <dbReference type="ARBA" id="ARBA00022833"/>
    </source>
</evidence>
<reference evidence="6 7" key="1">
    <citation type="submission" date="2023-06" db="EMBL/GenBank/DDBJ databases">
        <authorList>
            <person name="Oyuntsetseg B."/>
            <person name="Kim S.B."/>
        </authorList>
    </citation>
    <scope>NUCLEOTIDE SEQUENCE [LARGE SCALE GENOMIC DNA]</scope>
    <source>
        <strain evidence="6 7">2-15</strain>
    </source>
</reference>
<keyword evidence="3" id="KW-0862">Zinc</keyword>
<dbReference type="GO" id="GO:0008270">
    <property type="term" value="F:zinc ion binding"/>
    <property type="evidence" value="ECO:0007669"/>
    <property type="project" value="UniProtKB-KW"/>
</dbReference>
<feature type="zinc finger region" description="dksA C4-type" evidence="4">
    <location>
        <begin position="36"/>
        <end position="60"/>
    </location>
</feature>
<dbReference type="Proteomes" id="UP001236014">
    <property type="component" value="Chromosome"/>
</dbReference>
<dbReference type="SUPFAM" id="SSF57716">
    <property type="entry name" value="Glucocorticoid receptor-like (DNA-binding domain)"/>
    <property type="match status" value="1"/>
</dbReference>
<evidence type="ECO:0000256" key="1">
    <source>
        <dbReference type="ARBA" id="ARBA00022723"/>
    </source>
</evidence>
<keyword evidence="2" id="KW-0863">Zinc-finger</keyword>